<evidence type="ECO:0000313" key="3">
    <source>
        <dbReference type="Proteomes" id="UP000263377"/>
    </source>
</evidence>
<comment type="caution">
    <text evidence="2">The sequence shown here is derived from an EMBL/GenBank/DDBJ whole genome shotgun (WGS) entry which is preliminary data.</text>
</comment>
<keyword evidence="3" id="KW-1185">Reference proteome</keyword>
<dbReference type="AlphaFoldDB" id="A0A372ZMI2"/>
<keyword evidence="1" id="KW-0812">Transmembrane</keyword>
<accession>A0A372ZMI2</accession>
<dbReference type="EMBL" id="QVIG01000001">
    <property type="protein sequence ID" value="RGD56784.1"/>
    <property type="molecule type" value="Genomic_DNA"/>
</dbReference>
<evidence type="ECO:0000313" key="2">
    <source>
        <dbReference type="EMBL" id="RGD56784.1"/>
    </source>
</evidence>
<feature type="transmembrane region" description="Helical" evidence="1">
    <location>
        <begin position="127"/>
        <end position="149"/>
    </location>
</feature>
<gene>
    <name evidence="2" type="ORF">DR950_02315</name>
</gene>
<keyword evidence="1" id="KW-0472">Membrane</keyword>
<reference evidence="2 3" key="1">
    <citation type="submission" date="2018-08" db="EMBL/GenBank/DDBJ databases">
        <title>Diversity &amp; Physiological Properties of Lignin-Decomposing Actinobacteria from Soil.</title>
        <authorList>
            <person name="Roh S.G."/>
            <person name="Kim S.B."/>
        </authorList>
    </citation>
    <scope>NUCLEOTIDE SEQUENCE [LARGE SCALE GENOMIC DNA]</scope>
    <source>
        <strain evidence="2 3">MMS17-GH009</strain>
    </source>
</reference>
<sequence length="172" mass="19206">MSDRVMPMRTAPRLGTVNGFGRTMLGKTRPDAQGACFATHWFTMLMLPIRPLGRYYVKEGETVDVSGRHGSSTSTTQYVFLGRAELRMSEVIRTYLFCWLVAPLVIAGPVTLFGINSDAFSHAHPIVFIVLLLAIPIVCMIALAWMLVLNEKFLAPARIPQWVEARPANRRA</sequence>
<evidence type="ECO:0000256" key="1">
    <source>
        <dbReference type="SAM" id="Phobius"/>
    </source>
</evidence>
<dbReference type="Proteomes" id="UP000263377">
    <property type="component" value="Unassembled WGS sequence"/>
</dbReference>
<proteinExistence type="predicted"/>
<keyword evidence="1" id="KW-1133">Transmembrane helix</keyword>
<name>A0A372ZMI2_9ACTN</name>
<feature type="transmembrane region" description="Helical" evidence="1">
    <location>
        <begin position="96"/>
        <end position="115"/>
    </location>
</feature>
<protein>
    <submittedName>
        <fullName evidence="2">Uncharacterized protein</fullName>
    </submittedName>
</protein>
<organism evidence="2 3">
    <name type="scientific">Kitasatospora xanthocidica</name>
    <dbReference type="NCBI Taxonomy" id="83382"/>
    <lineage>
        <taxon>Bacteria</taxon>
        <taxon>Bacillati</taxon>
        <taxon>Actinomycetota</taxon>
        <taxon>Actinomycetes</taxon>
        <taxon>Kitasatosporales</taxon>
        <taxon>Streptomycetaceae</taxon>
        <taxon>Kitasatospora</taxon>
    </lineage>
</organism>